<dbReference type="Gene3D" id="1.20.1250.20">
    <property type="entry name" value="MFS general substrate transporter like domains"/>
    <property type="match status" value="2"/>
</dbReference>
<feature type="region of interest" description="Disordered" evidence="5">
    <location>
        <begin position="429"/>
        <end position="454"/>
    </location>
</feature>
<dbReference type="GeneID" id="25737745"/>
<dbReference type="Pfam" id="PF23262">
    <property type="entry name" value="NFD4_C"/>
    <property type="match status" value="1"/>
</dbReference>
<dbReference type="Pfam" id="PF06813">
    <property type="entry name" value="Nodulin-like"/>
    <property type="match status" value="1"/>
</dbReference>
<feature type="compositionally biased region" description="Basic and acidic residues" evidence="5">
    <location>
        <begin position="471"/>
        <end position="480"/>
    </location>
</feature>
<dbReference type="InterPro" id="IPR035917">
    <property type="entry name" value="YjbQ-like_sf"/>
</dbReference>
<dbReference type="RefSeq" id="XP_013902113.1">
    <property type="nucleotide sequence ID" value="XM_014046659.1"/>
</dbReference>
<feature type="compositionally biased region" description="Low complexity" evidence="5">
    <location>
        <begin position="481"/>
        <end position="491"/>
    </location>
</feature>
<feature type="domain" description="NFD4 C-terminal" evidence="8">
    <location>
        <begin position="502"/>
        <end position="698"/>
    </location>
</feature>
<keyword evidence="2 6" id="KW-0812">Transmembrane</keyword>
<evidence type="ECO:0000313" key="9">
    <source>
        <dbReference type="EMBL" id="KIZ03094.1"/>
    </source>
</evidence>
<dbReference type="PANTHER" id="PTHR21576:SF158">
    <property type="entry name" value="RIBOSOMAL RNA-PROCESSING PROTEIN 12-LIKE CONSERVED DOMAIN-CONTAINING PROTEIN"/>
    <property type="match status" value="1"/>
</dbReference>
<dbReference type="Proteomes" id="UP000054498">
    <property type="component" value="Unassembled WGS sequence"/>
</dbReference>
<dbReference type="GO" id="GO:0016020">
    <property type="term" value="C:membrane"/>
    <property type="evidence" value="ECO:0007669"/>
    <property type="project" value="UniProtKB-SubCell"/>
</dbReference>
<evidence type="ECO:0000259" key="7">
    <source>
        <dbReference type="Pfam" id="PF06813"/>
    </source>
</evidence>
<evidence type="ECO:0000256" key="2">
    <source>
        <dbReference type="ARBA" id="ARBA00022692"/>
    </source>
</evidence>
<feature type="transmembrane region" description="Helical" evidence="6">
    <location>
        <begin position="602"/>
        <end position="620"/>
    </location>
</feature>
<gene>
    <name evidence="9" type="ORF">MNEG_4868</name>
</gene>
<accession>A0A0D2L8E5</accession>
<dbReference type="AlphaFoldDB" id="A0A0D2L8E5"/>
<proteinExistence type="predicted"/>
<dbReference type="InterPro" id="IPR010658">
    <property type="entry name" value="Nodulin-like"/>
</dbReference>
<evidence type="ECO:0000259" key="8">
    <source>
        <dbReference type="Pfam" id="PF23262"/>
    </source>
</evidence>
<reference evidence="9 10" key="1">
    <citation type="journal article" date="2013" name="BMC Genomics">
        <title>Reconstruction of the lipid metabolism for the microalga Monoraphidium neglectum from its genome sequence reveals characteristics suitable for biofuel production.</title>
        <authorList>
            <person name="Bogen C."/>
            <person name="Al-Dilaimi A."/>
            <person name="Albersmeier A."/>
            <person name="Wichmann J."/>
            <person name="Grundmann M."/>
            <person name="Rupp O."/>
            <person name="Lauersen K.J."/>
            <person name="Blifernez-Klassen O."/>
            <person name="Kalinowski J."/>
            <person name="Goesmann A."/>
            <person name="Mussgnug J.H."/>
            <person name="Kruse O."/>
        </authorList>
    </citation>
    <scope>NUCLEOTIDE SEQUENCE [LARGE SCALE GENOMIC DNA]</scope>
    <source>
        <strain evidence="9 10">SAG 48.87</strain>
    </source>
</reference>
<feature type="compositionally biased region" description="Acidic residues" evidence="5">
    <location>
        <begin position="436"/>
        <end position="446"/>
    </location>
</feature>
<evidence type="ECO:0000256" key="6">
    <source>
        <dbReference type="SAM" id="Phobius"/>
    </source>
</evidence>
<dbReference type="EMBL" id="KK100916">
    <property type="protein sequence ID" value="KIZ03094.1"/>
    <property type="molecule type" value="Genomic_DNA"/>
</dbReference>
<evidence type="ECO:0000256" key="1">
    <source>
        <dbReference type="ARBA" id="ARBA00004141"/>
    </source>
</evidence>
<dbReference type="Gene3D" id="2.60.120.460">
    <property type="entry name" value="YjbQ-like"/>
    <property type="match status" value="1"/>
</dbReference>
<feature type="transmembrane region" description="Helical" evidence="6">
    <location>
        <begin position="309"/>
        <end position="333"/>
    </location>
</feature>
<comment type="subcellular location">
    <subcellularLocation>
        <location evidence="1">Membrane</location>
        <topology evidence="1">Multi-pass membrane protein</topology>
    </subcellularLocation>
</comment>
<dbReference type="SUPFAM" id="SSF103473">
    <property type="entry name" value="MFS general substrate transporter"/>
    <property type="match status" value="2"/>
</dbReference>
<name>A0A0D2L8E5_9CHLO</name>
<dbReference type="SUPFAM" id="SSF111038">
    <property type="entry name" value="YjbQ-like"/>
    <property type="match status" value="1"/>
</dbReference>
<evidence type="ECO:0000313" key="10">
    <source>
        <dbReference type="Proteomes" id="UP000054498"/>
    </source>
</evidence>
<feature type="region of interest" description="Disordered" evidence="5">
    <location>
        <begin position="469"/>
        <end position="491"/>
    </location>
</feature>
<protein>
    <submittedName>
        <fullName evidence="9">Uncharacterized protein</fullName>
    </submittedName>
</protein>
<feature type="transmembrane region" description="Helical" evidence="6">
    <location>
        <begin position="280"/>
        <end position="303"/>
    </location>
</feature>
<feature type="transmembrane region" description="Helical" evidence="6">
    <location>
        <begin position="391"/>
        <end position="416"/>
    </location>
</feature>
<keyword evidence="4 6" id="KW-0472">Membrane</keyword>
<dbReference type="InterPro" id="IPR056555">
    <property type="entry name" value="NFD4_C"/>
</dbReference>
<keyword evidence="3 6" id="KW-1133">Transmembrane helix</keyword>
<feature type="transmembrane region" description="Helical" evidence="6">
    <location>
        <begin position="682"/>
        <end position="702"/>
    </location>
</feature>
<keyword evidence="10" id="KW-1185">Reference proteome</keyword>
<feature type="transmembrane region" description="Helical" evidence="6">
    <location>
        <begin position="627"/>
        <end position="652"/>
    </location>
</feature>
<evidence type="ECO:0000256" key="3">
    <source>
        <dbReference type="ARBA" id="ARBA00022989"/>
    </source>
</evidence>
<feature type="transmembrane region" description="Helical" evidence="6">
    <location>
        <begin position="217"/>
        <end position="236"/>
    </location>
</feature>
<organism evidence="9 10">
    <name type="scientific">Monoraphidium neglectum</name>
    <dbReference type="NCBI Taxonomy" id="145388"/>
    <lineage>
        <taxon>Eukaryota</taxon>
        <taxon>Viridiplantae</taxon>
        <taxon>Chlorophyta</taxon>
        <taxon>core chlorophytes</taxon>
        <taxon>Chlorophyceae</taxon>
        <taxon>CS clade</taxon>
        <taxon>Sphaeropleales</taxon>
        <taxon>Selenastraceae</taxon>
        <taxon>Monoraphidium</taxon>
    </lineage>
</organism>
<evidence type="ECO:0000256" key="5">
    <source>
        <dbReference type="SAM" id="MobiDB-lite"/>
    </source>
</evidence>
<feature type="transmembrane region" description="Helical" evidence="6">
    <location>
        <begin position="248"/>
        <end position="268"/>
    </location>
</feature>
<dbReference type="OrthoDB" id="410267at2759"/>
<dbReference type="InterPro" id="IPR036259">
    <property type="entry name" value="MFS_trans_sf"/>
</dbReference>
<dbReference type="KEGG" id="mng:MNEG_4868"/>
<feature type="transmembrane region" description="Helical" evidence="6">
    <location>
        <begin position="578"/>
        <end position="596"/>
    </location>
</feature>
<feature type="transmembrane region" description="Helical" evidence="6">
    <location>
        <begin position="532"/>
        <end position="557"/>
    </location>
</feature>
<feature type="transmembrane region" description="Helical" evidence="6">
    <location>
        <begin position="358"/>
        <end position="379"/>
    </location>
</feature>
<dbReference type="PANTHER" id="PTHR21576">
    <property type="entry name" value="UNCHARACTERIZED NODULIN-LIKE PROTEIN"/>
    <property type="match status" value="1"/>
</dbReference>
<sequence length="727" mass="77273">MRHAFRHPASPAAVQAPPSVFSYTEIELETGPGISVHNLMPQIRAEVERLGVQEGFVNVLSRWYLRKLAPATDSYLHNDLHLREAPEASRGGAEAVEGWPGGWEAWAAQEPENAHSHLLSLMLGNSETVPISKGELKTGVWQSVMLVELDGPRKRTTCAGLSYSFSIYGPALKERLNLSQVEIATVGSAVNFGGYFAIVSGAVYDATKHHHRIGPRLVIAMGSVCCLCGYLGLWMTASGRAEGGLAQLLVFAVCAGNAGVWLDTSALVTNVRNFPNSRGFVVGILKSFLGMSASIYTTVYIAFFAPDAITFLLLLALAPPLINTLMSLGINYVPFVEASEQHSAPVGSSNAISTERRFMLAFYLVAAIAAYQCASALVVSSEHLSPHARAALAAGCLGLVALVALLPLGTGGWWAVYGHDHLADDAPNVEDSFPCADDDEDNEENGEDGRGCAAAGAAAPERAPLLAARHGHGEEREQHEQQQQQQQQLQHPPLPSLSTLQMTCTFEFWCIFLQFCVGSGAALALLNNMGQVVVALGAPPGAHVVLVSLFSVANAAGRLVMGYVPEAFLHSSGTPRPVFLVSVAAGMALATLAAAYCTLAELYIVTVVVGLLFGGHWSLAPAISADLFGLANFGSNYTFLQFAPAFGSYFLATRLTGRLYDKAAAAHGDPTSCVGPDCFREAFLILAAMAAASTLACVACTIRSGPTYRLLVKHFKQVEENEARLGL</sequence>
<feature type="transmembrane region" description="Helical" evidence="6">
    <location>
        <begin position="506"/>
        <end position="526"/>
    </location>
</feature>
<feature type="domain" description="Nodulin-like" evidence="7">
    <location>
        <begin position="157"/>
        <end position="397"/>
    </location>
</feature>
<evidence type="ECO:0000256" key="4">
    <source>
        <dbReference type="ARBA" id="ARBA00023136"/>
    </source>
</evidence>